<accession>A0A4S8K114</accession>
<organism evidence="2 3">
    <name type="scientific">Musa balbisiana</name>
    <name type="common">Banana</name>
    <dbReference type="NCBI Taxonomy" id="52838"/>
    <lineage>
        <taxon>Eukaryota</taxon>
        <taxon>Viridiplantae</taxon>
        <taxon>Streptophyta</taxon>
        <taxon>Embryophyta</taxon>
        <taxon>Tracheophyta</taxon>
        <taxon>Spermatophyta</taxon>
        <taxon>Magnoliopsida</taxon>
        <taxon>Liliopsida</taxon>
        <taxon>Zingiberales</taxon>
        <taxon>Musaceae</taxon>
        <taxon>Musa</taxon>
    </lineage>
</organism>
<feature type="region of interest" description="Disordered" evidence="1">
    <location>
        <begin position="56"/>
        <end position="99"/>
    </location>
</feature>
<reference evidence="2 3" key="1">
    <citation type="journal article" date="2019" name="Nat. Plants">
        <title>Genome sequencing of Musa balbisiana reveals subgenome evolution and function divergence in polyploid bananas.</title>
        <authorList>
            <person name="Yao X."/>
        </authorList>
    </citation>
    <scope>NUCLEOTIDE SEQUENCE [LARGE SCALE GENOMIC DNA]</scope>
    <source>
        <strain evidence="3">cv. DH-PKW</strain>
        <tissue evidence="2">Leaves</tissue>
    </source>
</reference>
<evidence type="ECO:0000313" key="2">
    <source>
        <dbReference type="EMBL" id="THU68397.1"/>
    </source>
</evidence>
<sequence length="99" mass="10580">MAGRNSGSCCRIESHELLNEKVVVEIEASPVMISKGPVHADISTCDYTNIPVGTKKGMRKIRGGGGGGGVMSNMRTQKSPSDQPMKRASNPCYSPERIT</sequence>
<gene>
    <name evidence="2" type="ORF">C4D60_Mb08t03470</name>
</gene>
<feature type="compositionally biased region" description="Polar residues" evidence="1">
    <location>
        <begin position="73"/>
        <end position="82"/>
    </location>
</feature>
<keyword evidence="3" id="KW-1185">Reference proteome</keyword>
<protein>
    <submittedName>
        <fullName evidence="2">Uncharacterized protein</fullName>
    </submittedName>
</protein>
<dbReference type="Proteomes" id="UP000317650">
    <property type="component" value="Chromosome 8"/>
</dbReference>
<evidence type="ECO:0000256" key="1">
    <source>
        <dbReference type="SAM" id="MobiDB-lite"/>
    </source>
</evidence>
<dbReference type="AlphaFoldDB" id="A0A4S8K114"/>
<name>A0A4S8K114_MUSBA</name>
<proteinExistence type="predicted"/>
<dbReference type="EMBL" id="PYDT01000002">
    <property type="protein sequence ID" value="THU68397.1"/>
    <property type="molecule type" value="Genomic_DNA"/>
</dbReference>
<evidence type="ECO:0000313" key="3">
    <source>
        <dbReference type="Proteomes" id="UP000317650"/>
    </source>
</evidence>
<comment type="caution">
    <text evidence="2">The sequence shown here is derived from an EMBL/GenBank/DDBJ whole genome shotgun (WGS) entry which is preliminary data.</text>
</comment>